<feature type="compositionally biased region" description="Polar residues" evidence="1">
    <location>
        <begin position="512"/>
        <end position="530"/>
    </location>
</feature>
<evidence type="ECO:0000313" key="3">
    <source>
        <dbReference type="Proteomes" id="UP001150538"/>
    </source>
</evidence>
<sequence length="530" mass="55827">CPAFVLPELTVALPASMDDRIPTVIEHIALTLDLFDERDRSFQQVERRVMKHVFGMKRYPNSVGIIMSSLSDTERLLQSVLTVQDTDYPWSSTNGPIFPLILNDLPLAIGEHRISAALRLHGKVSHLKKALTTTRAWFGHWTALFQPKSTEVAVPKELHFHGIKGAFEILQTVDYSFCHYCGTVSALSDNCSCPTPVESTDLPAQPVNNDILTPAALMETPQDKNEVLVPVEGDTMCVSDSEGSSPPSPTLSAAPTTLPGLSITLTTDSTLLPSAIPPAAPIVGGPAPKTTPSASGVTRKTRTGKLSKAAITDDILGSKACKSKHQKSLALHAPTNPAKDTVEACTLPPMGGADTGALMQLAHLKPGADRVAKEAVPHGLNMEGSLSSMPEGKVASGGDAVPALDLATKAHHASSCPKDGDEQVSQAPSAGLWPAEVTFTSVSSSLSFATETMPNPDKCATGYSVGASGSSSKGGISPVGNNIDENVHDHDIRSTSTTTTITNSHTTEASTKSNPPASNTEYLSTSEEEM</sequence>
<keyword evidence="3" id="KW-1185">Reference proteome</keyword>
<proteinExistence type="predicted"/>
<evidence type="ECO:0000313" key="2">
    <source>
        <dbReference type="EMBL" id="KAJ1910399.1"/>
    </source>
</evidence>
<dbReference type="EMBL" id="JANBPU010000582">
    <property type="protein sequence ID" value="KAJ1910399.1"/>
    <property type="molecule type" value="Genomic_DNA"/>
</dbReference>
<dbReference type="AlphaFoldDB" id="A0A9W8DI53"/>
<reference evidence="2" key="1">
    <citation type="submission" date="2022-07" db="EMBL/GenBank/DDBJ databases">
        <title>Phylogenomic reconstructions and comparative analyses of Kickxellomycotina fungi.</title>
        <authorList>
            <person name="Reynolds N.K."/>
            <person name="Stajich J.E."/>
            <person name="Barry K."/>
            <person name="Grigoriev I.V."/>
            <person name="Crous P."/>
            <person name="Smith M.E."/>
        </authorList>
    </citation>
    <scope>NUCLEOTIDE SEQUENCE</scope>
    <source>
        <strain evidence="2">NBRC 100468</strain>
    </source>
</reference>
<organism evidence="2 3">
    <name type="scientific">Mycoemilia scoparia</name>
    <dbReference type="NCBI Taxonomy" id="417184"/>
    <lineage>
        <taxon>Eukaryota</taxon>
        <taxon>Fungi</taxon>
        <taxon>Fungi incertae sedis</taxon>
        <taxon>Zoopagomycota</taxon>
        <taxon>Kickxellomycotina</taxon>
        <taxon>Kickxellomycetes</taxon>
        <taxon>Kickxellales</taxon>
        <taxon>Kickxellaceae</taxon>
        <taxon>Mycoemilia</taxon>
    </lineage>
</organism>
<feature type="non-terminal residue" evidence="2">
    <location>
        <position position="1"/>
    </location>
</feature>
<feature type="compositionally biased region" description="Low complexity" evidence="1">
    <location>
        <begin position="494"/>
        <end position="511"/>
    </location>
</feature>
<comment type="caution">
    <text evidence="2">The sequence shown here is derived from an EMBL/GenBank/DDBJ whole genome shotgun (WGS) entry which is preliminary data.</text>
</comment>
<gene>
    <name evidence="2" type="ORF">H4219_006218</name>
</gene>
<protein>
    <submittedName>
        <fullName evidence="2">Uncharacterized protein</fullName>
    </submittedName>
</protein>
<feature type="compositionally biased region" description="Low complexity" evidence="1">
    <location>
        <begin position="462"/>
        <end position="480"/>
    </location>
</feature>
<feature type="region of interest" description="Disordered" evidence="1">
    <location>
        <begin position="279"/>
        <end position="304"/>
    </location>
</feature>
<name>A0A9W8DI53_9FUNG</name>
<accession>A0A9W8DI53</accession>
<dbReference type="Proteomes" id="UP001150538">
    <property type="component" value="Unassembled WGS sequence"/>
</dbReference>
<feature type="region of interest" description="Disordered" evidence="1">
    <location>
        <begin position="449"/>
        <end position="530"/>
    </location>
</feature>
<evidence type="ECO:0000256" key="1">
    <source>
        <dbReference type="SAM" id="MobiDB-lite"/>
    </source>
</evidence>